<sequence length="252" mass="28421">MEDDNIVIVVEDQSKDYNPDSLTLELYERVDAIPVEREPDRYQDKSSNGLYSMELNLIEVQAGTYFLSVRCGANPVPMRVVVNRLHGHLYASQAAIAEVGPDSWVYHYITPTDGKKNVQFLVYCYHGDIYHLFARNYYPPGFAVRDKNYYQYEYGSCDEEEHKMVEVHVCNLPDDRTYLGLYGGNLLSEYAVITTFYNEGDLKDQTAPGQEGYFGNCEEYIAGKDGYHSAGAVHAISVLTVLLSVSVLCAAV</sequence>
<accession>A0AAE0FJZ5</accession>
<name>A0AAE0FJZ5_9CHLO</name>
<dbReference type="AlphaFoldDB" id="A0AAE0FJZ5"/>
<reference evidence="1 2" key="1">
    <citation type="journal article" date="2015" name="Genome Biol. Evol.">
        <title>Comparative Genomics of a Bacterivorous Green Alga Reveals Evolutionary Causalities and Consequences of Phago-Mixotrophic Mode of Nutrition.</title>
        <authorList>
            <person name="Burns J.A."/>
            <person name="Paasch A."/>
            <person name="Narechania A."/>
            <person name="Kim E."/>
        </authorList>
    </citation>
    <scope>NUCLEOTIDE SEQUENCE [LARGE SCALE GENOMIC DNA]</scope>
    <source>
        <strain evidence="1 2">PLY_AMNH</strain>
    </source>
</reference>
<evidence type="ECO:0000313" key="1">
    <source>
        <dbReference type="EMBL" id="KAK3260421.1"/>
    </source>
</evidence>
<evidence type="ECO:0000313" key="2">
    <source>
        <dbReference type="Proteomes" id="UP001190700"/>
    </source>
</evidence>
<dbReference type="EMBL" id="LGRX02017723">
    <property type="protein sequence ID" value="KAK3260421.1"/>
    <property type="molecule type" value="Genomic_DNA"/>
</dbReference>
<dbReference type="Proteomes" id="UP001190700">
    <property type="component" value="Unassembled WGS sequence"/>
</dbReference>
<gene>
    <name evidence="1" type="ORF">CYMTET_30619</name>
</gene>
<protein>
    <submittedName>
        <fullName evidence="1">Uncharacterized protein</fullName>
    </submittedName>
</protein>
<organism evidence="1 2">
    <name type="scientific">Cymbomonas tetramitiformis</name>
    <dbReference type="NCBI Taxonomy" id="36881"/>
    <lineage>
        <taxon>Eukaryota</taxon>
        <taxon>Viridiplantae</taxon>
        <taxon>Chlorophyta</taxon>
        <taxon>Pyramimonadophyceae</taxon>
        <taxon>Pyramimonadales</taxon>
        <taxon>Pyramimonadaceae</taxon>
        <taxon>Cymbomonas</taxon>
    </lineage>
</organism>
<comment type="caution">
    <text evidence="1">The sequence shown here is derived from an EMBL/GenBank/DDBJ whole genome shotgun (WGS) entry which is preliminary data.</text>
</comment>
<keyword evidence="2" id="KW-1185">Reference proteome</keyword>
<proteinExistence type="predicted"/>